<sequence>MTKETNFERNSNKMDNMTVIKAVRIPKGVVDKLDEILYKKNKRFNQVINEFLENYINYLSKIEDISRDRPIIISSRFFGLLVESLGQDIEKIKERAYSLGKEWGKEYLFTWNESKTIERASISIFINFLRTISKYSGLYKLDIIKKEKEYICIFDHNYSVTYSIILGYYYKGIFESFYDKLDNLADKYEITDIIANNNSLIIKLAKK</sequence>
<dbReference type="GeneID" id="89336320"/>
<proteinExistence type="predicted"/>
<protein>
    <submittedName>
        <fullName evidence="1">Uncharacterized protein</fullName>
    </submittedName>
</protein>
<dbReference type="EMBL" id="CP146016">
    <property type="protein sequence ID" value="WWQ61639.1"/>
    <property type="molecule type" value="Genomic_DNA"/>
</dbReference>
<dbReference type="Proteomes" id="UP001432202">
    <property type="component" value="Chromosome"/>
</dbReference>
<evidence type="ECO:0000313" key="1">
    <source>
        <dbReference type="EMBL" id="WWQ61639.1"/>
    </source>
</evidence>
<keyword evidence="2" id="KW-1185">Reference proteome</keyword>
<dbReference type="RefSeq" id="WP_338604288.1">
    <property type="nucleotide sequence ID" value="NZ_CP146016.1"/>
</dbReference>
<dbReference type="AlphaFoldDB" id="A0AAX4L3X2"/>
<name>A0AAX4L3X2_9CREN</name>
<organism evidence="1 2">
    <name type="scientific">Sulfolobus tengchongensis</name>
    <dbReference type="NCBI Taxonomy" id="207809"/>
    <lineage>
        <taxon>Archaea</taxon>
        <taxon>Thermoproteota</taxon>
        <taxon>Thermoprotei</taxon>
        <taxon>Sulfolobales</taxon>
        <taxon>Sulfolobaceae</taxon>
        <taxon>Sulfolobus</taxon>
    </lineage>
</organism>
<gene>
    <name evidence="1" type="ORF">V6M85_06090</name>
</gene>
<reference evidence="1 2" key="1">
    <citation type="submission" date="2024-02" db="EMBL/GenBank/DDBJ databases">
        <title>STSV induces naive adaptation in Sulfolobus.</title>
        <authorList>
            <person name="Xiang X."/>
            <person name="Song M."/>
        </authorList>
    </citation>
    <scope>NUCLEOTIDE SEQUENCE [LARGE SCALE GENOMIC DNA]</scope>
    <source>
        <strain evidence="1 2">RT2</strain>
    </source>
</reference>
<evidence type="ECO:0000313" key="2">
    <source>
        <dbReference type="Proteomes" id="UP001432202"/>
    </source>
</evidence>
<accession>A0AAX4L3X2</accession>